<dbReference type="PANTHER" id="PTHR21615">
    <property type="entry name" value="CYCLIN N-TERMINAL DOMAIN-CONTAINING PROTEIN 1"/>
    <property type="match status" value="1"/>
</dbReference>
<dbReference type="Proteomes" id="UP000265120">
    <property type="component" value="Chromosome 8"/>
</dbReference>
<organism evidence="1 2">
    <name type="scientific">Cynoglossus semilaevis</name>
    <name type="common">Tongue sole</name>
    <dbReference type="NCBI Taxonomy" id="244447"/>
    <lineage>
        <taxon>Eukaryota</taxon>
        <taxon>Metazoa</taxon>
        <taxon>Chordata</taxon>
        <taxon>Craniata</taxon>
        <taxon>Vertebrata</taxon>
        <taxon>Euteleostomi</taxon>
        <taxon>Actinopterygii</taxon>
        <taxon>Neopterygii</taxon>
        <taxon>Teleostei</taxon>
        <taxon>Neoteleostei</taxon>
        <taxon>Acanthomorphata</taxon>
        <taxon>Carangaria</taxon>
        <taxon>Pleuronectiformes</taxon>
        <taxon>Pleuronectoidei</taxon>
        <taxon>Cynoglossidae</taxon>
        <taxon>Cynoglossinae</taxon>
        <taxon>Cynoglossus</taxon>
    </lineage>
</organism>
<dbReference type="OMA" id="CFKETRI"/>
<protein>
    <submittedName>
        <fullName evidence="1">Cyclin N-terminal domain containing 1</fullName>
    </submittedName>
</protein>
<keyword evidence="2" id="KW-1185">Reference proteome</keyword>
<dbReference type="SUPFAM" id="SSF47954">
    <property type="entry name" value="Cyclin-like"/>
    <property type="match status" value="1"/>
</dbReference>
<proteinExistence type="predicted"/>
<dbReference type="PANTHER" id="PTHR21615:SF2">
    <property type="entry name" value="CYCLIN N-TERMINAL DOMAIN-CONTAINING PROTEIN 1"/>
    <property type="match status" value="1"/>
</dbReference>
<dbReference type="OrthoDB" id="9983043at2759"/>
<dbReference type="InterPro" id="IPR036915">
    <property type="entry name" value="Cyclin-like_sf"/>
</dbReference>
<accession>A0A3P8VIV4</accession>
<reference evidence="1" key="3">
    <citation type="submission" date="2025-09" db="UniProtKB">
        <authorList>
            <consortium name="Ensembl"/>
        </authorList>
    </citation>
    <scope>IDENTIFICATION</scope>
</reference>
<dbReference type="GO" id="GO:0007131">
    <property type="term" value="P:reciprocal meiotic recombination"/>
    <property type="evidence" value="ECO:0007669"/>
    <property type="project" value="TreeGrafter"/>
</dbReference>
<evidence type="ECO:0000313" key="1">
    <source>
        <dbReference type="Ensembl" id="ENSCSEP00000012395.1"/>
    </source>
</evidence>
<reference evidence="1" key="2">
    <citation type="submission" date="2025-08" db="UniProtKB">
        <authorList>
            <consortium name="Ensembl"/>
        </authorList>
    </citation>
    <scope>IDENTIFICATION</scope>
</reference>
<evidence type="ECO:0000313" key="2">
    <source>
        <dbReference type="Proteomes" id="UP000265120"/>
    </source>
</evidence>
<dbReference type="STRING" id="244447.ENSCSEP00000012395"/>
<reference evidence="1 2" key="1">
    <citation type="journal article" date="2014" name="Nat. Genet.">
        <title>Whole-genome sequence of a flatfish provides insights into ZW sex chromosome evolution and adaptation to a benthic lifestyle.</title>
        <authorList>
            <person name="Chen S."/>
            <person name="Zhang G."/>
            <person name="Shao C."/>
            <person name="Huang Q."/>
            <person name="Liu G."/>
            <person name="Zhang P."/>
            <person name="Song W."/>
            <person name="An N."/>
            <person name="Chalopin D."/>
            <person name="Volff J.N."/>
            <person name="Hong Y."/>
            <person name="Li Q."/>
            <person name="Sha Z."/>
            <person name="Zhou H."/>
            <person name="Xie M."/>
            <person name="Yu Q."/>
            <person name="Liu Y."/>
            <person name="Xiang H."/>
            <person name="Wang N."/>
            <person name="Wu K."/>
            <person name="Yang C."/>
            <person name="Zhou Q."/>
            <person name="Liao X."/>
            <person name="Yang L."/>
            <person name="Hu Q."/>
            <person name="Zhang J."/>
            <person name="Meng L."/>
            <person name="Jin L."/>
            <person name="Tian Y."/>
            <person name="Lian J."/>
            <person name="Yang J."/>
            <person name="Miao G."/>
            <person name="Liu S."/>
            <person name="Liang Z."/>
            <person name="Yan F."/>
            <person name="Li Y."/>
            <person name="Sun B."/>
            <person name="Zhang H."/>
            <person name="Zhang J."/>
            <person name="Zhu Y."/>
            <person name="Du M."/>
            <person name="Zhao Y."/>
            <person name="Schartl M."/>
            <person name="Tang Q."/>
            <person name="Wang J."/>
        </authorList>
    </citation>
    <scope>NUCLEOTIDE SEQUENCE</scope>
</reference>
<dbReference type="AlphaFoldDB" id="A0A3P8VIV4"/>
<dbReference type="Ensembl" id="ENSCSET00000012543.1">
    <property type="protein sequence ID" value="ENSCSEP00000012395.1"/>
    <property type="gene ID" value="ENSCSEG00000008005.1"/>
</dbReference>
<name>A0A3P8VIV4_CYNSE</name>
<dbReference type="KEGG" id="csem:103381570"/>
<dbReference type="CTD" id="124817"/>
<dbReference type="RefSeq" id="XP_008312212.1">
    <property type="nucleotide sequence ID" value="XM_008313990.3"/>
</dbReference>
<dbReference type="InParanoid" id="A0A3P8VIV4"/>
<dbReference type="GO" id="GO:0035861">
    <property type="term" value="C:site of double-strand break"/>
    <property type="evidence" value="ECO:0007669"/>
    <property type="project" value="TreeGrafter"/>
</dbReference>
<dbReference type="Gene3D" id="1.10.472.10">
    <property type="entry name" value="Cyclin-like"/>
    <property type="match status" value="1"/>
</dbReference>
<dbReference type="GeneID" id="103381570"/>
<sequence>MEKINVGFKFREASGDLLSDFLINLNERNKDNLNNLSTCNGVFKDKRVVEYVFLITRELGLDPQVGYHAVELLQRFMVKHLMDLSTAHSAATRSKGSKKSKNAFEKVQNKFPIIIFSCVQLASKVSLFSNVINNRMAVQFLHSVGHSVSTKILFETEMMILKGLEYRLNFPNPLIYVEILLEVLAHNKPSIPVEDLYDLCHHILQFVSLQRTPIFDTLLKATTQCVSPTTEQREEFVAVTEDNMLLGVTVITVATFVQCVNKLKQVVGELSLITGISKKSISDFAHVILMHILGSTFSGT</sequence>
<dbReference type="GeneTree" id="ENSGT00440000033966"/>